<name>A0AAU8U504_9LACT</name>
<dbReference type="KEGG" id="avs:AWM76_08875"/>
<reference evidence="1 2" key="1">
    <citation type="journal article" date="2016" name="Genome Announc.">
        <title>Complete Genome Sequences of Aerococcus christensenii CCUG 28831T, Aerococcus sanguinicola CCUG 43001T, Aerococcus urinae CCUG 36881T, Aerococcus urinaeequi CCUG 28094T, Aerococcus urinaehominis CCUG 42038 BT, and Aerococcus viridans CCUG 4311T.</title>
        <authorList>
            <person name="Carkaci D."/>
            <person name="Dargis R."/>
            <person name="Nielsen X.C."/>
            <person name="Skovgaard O."/>
            <person name="Fuursted K."/>
            <person name="Christensen J.J."/>
        </authorList>
    </citation>
    <scope>NUCLEOTIDE SEQUENCE [LARGE SCALE GENOMIC DNA]</scope>
    <source>
        <strain evidence="1 2">CCUG4311</strain>
    </source>
</reference>
<sequence>MGSPLFLVGVDLSVEKKRVDHQHEGPYKLVTTICTYEGKEFIDATQALYVAQHVFIQRHGSAGLSKNYQRRSIQLEIDIVMQIVPRYKVQELREFRNAYDAIQLSEAGAIAFTRDIVNLHRF</sequence>
<dbReference type="RefSeq" id="WP_003141150.1">
    <property type="nucleotide sequence ID" value="NZ_CP014164.1"/>
</dbReference>
<dbReference type="EMBL" id="CP014164">
    <property type="protein sequence ID" value="AMC01652.1"/>
    <property type="molecule type" value="Genomic_DNA"/>
</dbReference>
<reference evidence="2" key="2">
    <citation type="submission" date="2016-01" db="EMBL/GenBank/DDBJ databases">
        <title>Six Aerococcus type strain genome sequencing and assembly using PacBio and Illumina Hiseq.</title>
        <authorList>
            <person name="Carkaci D."/>
            <person name="Dargis R."/>
            <person name="Nielsen X.C."/>
            <person name="Skovgaard O."/>
            <person name="Fuursted K."/>
            <person name="Christensen J.J."/>
        </authorList>
    </citation>
    <scope>NUCLEOTIDE SEQUENCE [LARGE SCALE GENOMIC DNA]</scope>
    <source>
        <strain evidence="2">CCUG4311</strain>
    </source>
</reference>
<accession>A0AAU8U504</accession>
<evidence type="ECO:0000313" key="2">
    <source>
        <dbReference type="Proteomes" id="UP000066986"/>
    </source>
</evidence>
<evidence type="ECO:0000313" key="1">
    <source>
        <dbReference type="EMBL" id="AMC01652.1"/>
    </source>
</evidence>
<dbReference type="GeneID" id="32031022"/>
<organism evidence="1 2">
    <name type="scientific">Aerococcus viridans</name>
    <dbReference type="NCBI Taxonomy" id="1377"/>
    <lineage>
        <taxon>Bacteria</taxon>
        <taxon>Bacillati</taxon>
        <taxon>Bacillota</taxon>
        <taxon>Bacilli</taxon>
        <taxon>Lactobacillales</taxon>
        <taxon>Aerococcaceae</taxon>
        <taxon>Aerococcus</taxon>
    </lineage>
</organism>
<dbReference type="Proteomes" id="UP000066986">
    <property type="component" value="Chromosome"/>
</dbReference>
<protein>
    <submittedName>
        <fullName evidence="1">Uncharacterized protein</fullName>
    </submittedName>
</protein>
<proteinExistence type="predicted"/>
<gene>
    <name evidence="1" type="ORF">AWM76_08875</name>
</gene>
<dbReference type="AlphaFoldDB" id="A0AAU8U504"/>